<evidence type="ECO:0000256" key="5">
    <source>
        <dbReference type="ARBA" id="ARBA00022989"/>
    </source>
</evidence>
<dbReference type="InterPro" id="IPR017475">
    <property type="entry name" value="EPS_sugar_tfrase"/>
</dbReference>
<evidence type="ECO:0000256" key="7">
    <source>
        <dbReference type="SAM" id="MobiDB-lite"/>
    </source>
</evidence>
<comment type="similarity">
    <text evidence="2">Belongs to the bacterial sugar transferase family.</text>
</comment>
<dbReference type="RefSeq" id="WP_344299618.1">
    <property type="nucleotide sequence ID" value="NZ_BAAAQW010000005.1"/>
</dbReference>
<evidence type="ECO:0000256" key="8">
    <source>
        <dbReference type="SAM" id="Phobius"/>
    </source>
</evidence>
<dbReference type="EMBL" id="BAAAQW010000005">
    <property type="protein sequence ID" value="GAA2200382.1"/>
    <property type="molecule type" value="Genomic_DNA"/>
</dbReference>
<evidence type="ECO:0000256" key="1">
    <source>
        <dbReference type="ARBA" id="ARBA00004141"/>
    </source>
</evidence>
<feature type="domain" description="Bacterial sugar transferase" evidence="9">
    <location>
        <begin position="322"/>
        <end position="509"/>
    </location>
</feature>
<sequence length="515" mass="55214">MSSAPAGARHSTLMPTGLPFSRDHATGLGATGPLRRALPLHPDHARIARSAAASAWPRRYGLALRVVDTAVVLATLSVAAASVADSPSALALLAALAVIWPVALGAYRSREPAVFGAGAEEYRRVATASVHIVALLALVVVLSGVATPPALVATMLPLGVGGLLAGRWASRRWLTHERANGLCLTPAVVVGEPEDVRYVIRRIAAAAGAPYNVLGAALPGGRRGQTLAVDGERVPVLSSIDDVVRTVALKKAAAVIIAGPVPGGNQYVRELGWRLEEHDAELVLASSLTNVAGPRIHWRPVQGLPLMEVDLPQYSGGKHLVKRGMDIILSAAALAVLAPVLGVLALIVRLDSPGPVIFRQERVGRGGAPFTMLKFRSMVHDAEARRTALAQQNEGSGVLFKMRTDPRVTRCGRWMRKYSLDELPQFVNVLTGDMSLVGPRPPLPREFGAYESYTFRRMLIKPGITGLWQINGRSDLEWDDAVRLDLYYVENWSLTGDLMILWRTLKAVITPVGAY</sequence>
<gene>
    <name evidence="10" type="ORF">GCM10009849_20640</name>
</gene>
<feature type="transmembrane region" description="Helical" evidence="8">
    <location>
        <begin position="151"/>
        <end position="169"/>
    </location>
</feature>
<evidence type="ECO:0000313" key="11">
    <source>
        <dbReference type="Proteomes" id="UP001500432"/>
    </source>
</evidence>
<keyword evidence="11" id="KW-1185">Reference proteome</keyword>
<evidence type="ECO:0000256" key="2">
    <source>
        <dbReference type="ARBA" id="ARBA00006464"/>
    </source>
</evidence>
<name>A0ABP5NQD7_9MICC</name>
<dbReference type="Proteomes" id="UP001500432">
    <property type="component" value="Unassembled WGS sequence"/>
</dbReference>
<feature type="transmembrane region" description="Helical" evidence="8">
    <location>
        <begin position="128"/>
        <end position="145"/>
    </location>
</feature>
<reference evidence="11" key="1">
    <citation type="journal article" date="2019" name="Int. J. Syst. Evol. Microbiol.">
        <title>The Global Catalogue of Microorganisms (GCM) 10K type strain sequencing project: providing services to taxonomists for standard genome sequencing and annotation.</title>
        <authorList>
            <consortium name="The Broad Institute Genomics Platform"/>
            <consortium name="The Broad Institute Genome Sequencing Center for Infectious Disease"/>
            <person name="Wu L."/>
            <person name="Ma J."/>
        </authorList>
    </citation>
    <scope>NUCLEOTIDE SEQUENCE [LARGE SCALE GENOMIC DNA]</scope>
    <source>
        <strain evidence="11">JCM 16034</strain>
    </source>
</reference>
<keyword evidence="6 8" id="KW-0472">Membrane</keyword>
<dbReference type="InterPro" id="IPR003362">
    <property type="entry name" value="Bact_transf"/>
</dbReference>
<feature type="transmembrane region" description="Helical" evidence="8">
    <location>
        <begin position="327"/>
        <end position="348"/>
    </location>
</feature>
<evidence type="ECO:0000256" key="4">
    <source>
        <dbReference type="ARBA" id="ARBA00022692"/>
    </source>
</evidence>
<dbReference type="Pfam" id="PF02397">
    <property type="entry name" value="Bac_transf"/>
    <property type="match status" value="1"/>
</dbReference>
<dbReference type="GO" id="GO:0016740">
    <property type="term" value="F:transferase activity"/>
    <property type="evidence" value="ECO:0007669"/>
    <property type="project" value="UniProtKB-KW"/>
</dbReference>
<keyword evidence="5 8" id="KW-1133">Transmembrane helix</keyword>
<proteinExistence type="inferred from homology"/>
<feature type="region of interest" description="Disordered" evidence="7">
    <location>
        <begin position="1"/>
        <end position="21"/>
    </location>
</feature>
<dbReference type="PANTHER" id="PTHR30576">
    <property type="entry name" value="COLANIC BIOSYNTHESIS UDP-GLUCOSE LIPID CARRIER TRANSFERASE"/>
    <property type="match status" value="1"/>
</dbReference>
<keyword evidence="4 8" id="KW-0812">Transmembrane</keyword>
<evidence type="ECO:0000256" key="6">
    <source>
        <dbReference type="ARBA" id="ARBA00023136"/>
    </source>
</evidence>
<protein>
    <submittedName>
        <fullName evidence="10">Sugar transferase</fullName>
    </submittedName>
</protein>
<comment type="caution">
    <text evidence="10">The sequence shown here is derived from an EMBL/GenBank/DDBJ whole genome shotgun (WGS) entry which is preliminary data.</text>
</comment>
<evidence type="ECO:0000256" key="3">
    <source>
        <dbReference type="ARBA" id="ARBA00022679"/>
    </source>
</evidence>
<evidence type="ECO:0000313" key="10">
    <source>
        <dbReference type="EMBL" id="GAA2200382.1"/>
    </source>
</evidence>
<accession>A0ABP5NQD7</accession>
<feature type="transmembrane region" description="Helical" evidence="8">
    <location>
        <begin position="89"/>
        <end position="107"/>
    </location>
</feature>
<organism evidence="10 11">
    <name type="scientific">Sinomonas flava</name>
    <dbReference type="NCBI Taxonomy" id="496857"/>
    <lineage>
        <taxon>Bacteria</taxon>
        <taxon>Bacillati</taxon>
        <taxon>Actinomycetota</taxon>
        <taxon>Actinomycetes</taxon>
        <taxon>Micrococcales</taxon>
        <taxon>Micrococcaceae</taxon>
        <taxon>Sinomonas</taxon>
    </lineage>
</organism>
<comment type="subcellular location">
    <subcellularLocation>
        <location evidence="1">Membrane</location>
        <topology evidence="1">Multi-pass membrane protein</topology>
    </subcellularLocation>
</comment>
<evidence type="ECO:0000259" key="9">
    <source>
        <dbReference type="Pfam" id="PF02397"/>
    </source>
</evidence>
<keyword evidence="3 10" id="KW-0808">Transferase</keyword>
<dbReference type="NCBIfam" id="TIGR03025">
    <property type="entry name" value="EPS_sugtrans"/>
    <property type="match status" value="1"/>
</dbReference>
<dbReference type="PANTHER" id="PTHR30576:SF10">
    <property type="entry name" value="SLL5057 PROTEIN"/>
    <property type="match status" value="1"/>
</dbReference>
<feature type="transmembrane region" description="Helical" evidence="8">
    <location>
        <begin position="62"/>
        <end position="83"/>
    </location>
</feature>